<protein>
    <submittedName>
        <fullName evidence="1">Uncharacterized protein</fullName>
    </submittedName>
</protein>
<reference evidence="2" key="1">
    <citation type="journal article" date="2022" name="Mol. Ecol. Resour.">
        <title>The genomes of chicory, endive, great burdock and yacon provide insights into Asteraceae palaeo-polyploidization history and plant inulin production.</title>
        <authorList>
            <person name="Fan W."/>
            <person name="Wang S."/>
            <person name="Wang H."/>
            <person name="Wang A."/>
            <person name="Jiang F."/>
            <person name="Liu H."/>
            <person name="Zhao H."/>
            <person name="Xu D."/>
            <person name="Zhang Y."/>
        </authorList>
    </citation>
    <scope>NUCLEOTIDE SEQUENCE [LARGE SCALE GENOMIC DNA]</scope>
    <source>
        <strain evidence="2">cv. Niubang</strain>
    </source>
</reference>
<keyword evidence="2" id="KW-1185">Reference proteome</keyword>
<evidence type="ECO:0000313" key="2">
    <source>
        <dbReference type="Proteomes" id="UP001055879"/>
    </source>
</evidence>
<reference evidence="1 2" key="2">
    <citation type="journal article" date="2022" name="Mol. Ecol. Resour.">
        <title>The genomes of chicory, endive, great burdock and yacon provide insights into Asteraceae paleo-polyploidization history and plant inulin production.</title>
        <authorList>
            <person name="Fan W."/>
            <person name="Wang S."/>
            <person name="Wang H."/>
            <person name="Wang A."/>
            <person name="Jiang F."/>
            <person name="Liu H."/>
            <person name="Zhao H."/>
            <person name="Xu D."/>
            <person name="Zhang Y."/>
        </authorList>
    </citation>
    <scope>NUCLEOTIDE SEQUENCE [LARGE SCALE GENOMIC DNA]</scope>
    <source>
        <strain evidence="2">cv. Niubang</strain>
    </source>
</reference>
<evidence type="ECO:0000313" key="1">
    <source>
        <dbReference type="EMBL" id="KAI3681297.1"/>
    </source>
</evidence>
<organism evidence="1 2">
    <name type="scientific">Arctium lappa</name>
    <name type="common">Greater burdock</name>
    <name type="synonym">Lappa major</name>
    <dbReference type="NCBI Taxonomy" id="4217"/>
    <lineage>
        <taxon>Eukaryota</taxon>
        <taxon>Viridiplantae</taxon>
        <taxon>Streptophyta</taxon>
        <taxon>Embryophyta</taxon>
        <taxon>Tracheophyta</taxon>
        <taxon>Spermatophyta</taxon>
        <taxon>Magnoliopsida</taxon>
        <taxon>eudicotyledons</taxon>
        <taxon>Gunneridae</taxon>
        <taxon>Pentapetalae</taxon>
        <taxon>asterids</taxon>
        <taxon>campanulids</taxon>
        <taxon>Asterales</taxon>
        <taxon>Asteraceae</taxon>
        <taxon>Carduoideae</taxon>
        <taxon>Cardueae</taxon>
        <taxon>Arctiinae</taxon>
        <taxon>Arctium</taxon>
    </lineage>
</organism>
<dbReference type="EMBL" id="CM042059">
    <property type="protein sequence ID" value="KAI3681297.1"/>
    <property type="molecule type" value="Genomic_DNA"/>
</dbReference>
<dbReference type="Proteomes" id="UP001055879">
    <property type="component" value="Linkage Group LG13"/>
</dbReference>
<accession>A0ACB8Y7H9</accession>
<gene>
    <name evidence="1" type="ORF">L6452_36087</name>
</gene>
<proteinExistence type="predicted"/>
<sequence length="401" mass="44017">MHAYANTIESARSKVPQELRQTKNNTSISLMAFPTFSGHQDDPLCVPENLLEDIHQILKNFPPESTIGGSSLTTNGGPCSPENGSKDAVVQSECTKTSKKKTSARGRNAPVDWTRYRGIRRRPWGKFAAEVTNPLKKRTRVWLGTFDTPEEAALAYDRAAFELHGSRAKLNFPLLIGFDDRHPTVASKLLQSQEPSPSSTGKSHRKKQKKNPPISAASVVAGQEMVENPSSTTTATAEEGGSDCDSLWNFQLDTFIPESFLPNCHGGHTATAEQPPIANDFDLSWEFHMDTSIFEHLLDENTVHTTATSEMVAGDLPWDVLLQNLAEPPTTTGKAAEMSNTLPSIFETIFGENVAEQPHITTEEEAAAAVGDLHALWNCHMDMVTQPSTNYATTITEEVVW</sequence>
<name>A0ACB8Y7H9_ARCLA</name>
<comment type="caution">
    <text evidence="1">The sequence shown here is derived from an EMBL/GenBank/DDBJ whole genome shotgun (WGS) entry which is preliminary data.</text>
</comment>